<keyword evidence="4 5" id="KW-0862">Zinc</keyword>
<protein>
    <recommendedName>
        <fullName evidence="8">C3H1-type domain-containing protein</fullName>
    </recommendedName>
</protein>
<feature type="coiled-coil region" evidence="6">
    <location>
        <begin position="584"/>
        <end position="618"/>
    </location>
</feature>
<feature type="region of interest" description="Disordered" evidence="7">
    <location>
        <begin position="753"/>
        <end position="796"/>
    </location>
</feature>
<dbReference type="GO" id="GO:0008270">
    <property type="term" value="F:zinc ion binding"/>
    <property type="evidence" value="ECO:0007669"/>
    <property type="project" value="UniProtKB-KW"/>
</dbReference>
<dbReference type="PANTHER" id="PTHR12675:SF6">
    <property type="entry name" value="ZINC FINGER CCCH DOMAIN-CONTAINING PROTEIN 10"/>
    <property type="match status" value="1"/>
</dbReference>
<sequence length="796" mass="92856">MSSRSTGGKNLGRRKKHDDKQRTSDLRKKDQAERAYNERRKDNESDLKQNITQKVSGSGLLDSRNDYTSSSMRDNRARQSSSDVRKEHQRSRSRDWEDNSSQSQLHSYHQIRDSIDTYRENVTKVCRDTIHNQCIKGTDCPLYHPPLDDGGSQEQKIPWFAICHNHLLGICDHLECSFFHISKQDEEMYRRRGDISPELVERAVHKSLVENHSLIGARHYCKAFLRGLCILKNCQYRHLSKREYTDVIFYELLDEFQYLFGTPEPGSFSGHPSNPLVEGNLGGMKDMNEESGHIKPGLDFESERKRTRYSSIDVGTTVEDRKWDDPVDNERKQIELPMDENYGTSRLMEEIIILRNDNMELRRNAEKKMDKLREELSKLVETNAKLCADAAEKSNKYNAEIQLLLTTKTALVQEKKGLHGTVQELEHKVDELHKALDELEEKKQALVQMMVQRNVELTTNLTKEVQKSQQTARELEEKNAVLQEALTMERHKAQQPLRELERKYAELQKSFKMEKQESEEALRELENKNKNLYDTLDQKVKEAVKRYEKDNRELRKNRGKDADKDLKRKMEAAEMKLADSRHSFIRLENILKESKDKRNQVELENEDLKKRLQRMHDEFSVWKNLKECDNTPGYRPRNRGDEYSWNEDYRGARHKADSGRLGLQIWNRPGAREDNIHPMDLLRQDLRNRDTGTADRGGLEYGNMGYCRRGESTRGQSPHNELTSTIDLNIRRPETSRDYDSNTITQTLMEYFQGSNDESSHKNPNTSSQGYNEPPKTSDHTASYQAPPPPMLSNMN</sequence>
<keyword evidence="1 5" id="KW-0479">Metal-binding</keyword>
<feature type="coiled-coil region" evidence="6">
    <location>
        <begin position="422"/>
        <end position="557"/>
    </location>
</feature>
<reference evidence="9" key="1">
    <citation type="submission" date="2023-10" db="EMBL/GenBank/DDBJ databases">
        <title>Genome assemblies of two species of porcelain crab, Petrolisthes cinctipes and Petrolisthes manimaculis (Anomura: Porcellanidae).</title>
        <authorList>
            <person name="Angst P."/>
        </authorList>
    </citation>
    <scope>NUCLEOTIDE SEQUENCE</scope>
    <source>
        <strain evidence="9">PB745_01</strain>
        <tissue evidence="9">Gill</tissue>
    </source>
</reference>
<evidence type="ECO:0000256" key="5">
    <source>
        <dbReference type="PROSITE-ProRule" id="PRU00723"/>
    </source>
</evidence>
<feature type="zinc finger region" description="C3H1-type" evidence="5">
    <location>
        <begin position="120"/>
        <end position="147"/>
    </location>
</feature>
<keyword evidence="3 5" id="KW-0863">Zinc-finger</keyword>
<gene>
    <name evidence="9" type="ORF">Pcinc_020270</name>
</gene>
<organism evidence="9 10">
    <name type="scientific">Petrolisthes cinctipes</name>
    <name type="common">Flat porcelain crab</name>
    <dbReference type="NCBI Taxonomy" id="88211"/>
    <lineage>
        <taxon>Eukaryota</taxon>
        <taxon>Metazoa</taxon>
        <taxon>Ecdysozoa</taxon>
        <taxon>Arthropoda</taxon>
        <taxon>Crustacea</taxon>
        <taxon>Multicrustacea</taxon>
        <taxon>Malacostraca</taxon>
        <taxon>Eumalacostraca</taxon>
        <taxon>Eucarida</taxon>
        <taxon>Decapoda</taxon>
        <taxon>Pleocyemata</taxon>
        <taxon>Anomura</taxon>
        <taxon>Galatheoidea</taxon>
        <taxon>Porcellanidae</taxon>
        <taxon>Petrolisthes</taxon>
    </lineage>
</organism>
<evidence type="ECO:0000256" key="1">
    <source>
        <dbReference type="ARBA" id="ARBA00022723"/>
    </source>
</evidence>
<accession>A0AAE1KKA1</accession>
<dbReference type="Gene3D" id="3.30.1370.210">
    <property type="match status" value="1"/>
</dbReference>
<dbReference type="Proteomes" id="UP001286313">
    <property type="component" value="Unassembled WGS sequence"/>
</dbReference>
<evidence type="ECO:0000256" key="2">
    <source>
        <dbReference type="ARBA" id="ARBA00022737"/>
    </source>
</evidence>
<feature type="compositionally biased region" description="Polar residues" evidence="7">
    <location>
        <begin position="753"/>
        <end position="771"/>
    </location>
</feature>
<keyword evidence="10" id="KW-1185">Reference proteome</keyword>
<evidence type="ECO:0000313" key="10">
    <source>
        <dbReference type="Proteomes" id="UP001286313"/>
    </source>
</evidence>
<feature type="coiled-coil region" evidence="6">
    <location>
        <begin position="355"/>
        <end position="389"/>
    </location>
</feature>
<evidence type="ECO:0000259" key="8">
    <source>
        <dbReference type="PROSITE" id="PS50103"/>
    </source>
</evidence>
<dbReference type="PANTHER" id="PTHR12675">
    <property type="entry name" value="MUSCLEBLIND-LIKE PROTEIN"/>
    <property type="match status" value="1"/>
</dbReference>
<feature type="region of interest" description="Disordered" evidence="7">
    <location>
        <begin position="687"/>
        <end position="721"/>
    </location>
</feature>
<keyword evidence="2" id="KW-0677">Repeat</keyword>
<feature type="compositionally biased region" description="Pro residues" evidence="7">
    <location>
        <begin position="786"/>
        <end position="796"/>
    </location>
</feature>
<dbReference type="InterPro" id="IPR000571">
    <property type="entry name" value="Znf_CCCH"/>
</dbReference>
<evidence type="ECO:0000256" key="4">
    <source>
        <dbReference type="ARBA" id="ARBA00022833"/>
    </source>
</evidence>
<evidence type="ECO:0000313" key="9">
    <source>
        <dbReference type="EMBL" id="KAK3874822.1"/>
    </source>
</evidence>
<proteinExistence type="predicted"/>
<feature type="compositionally biased region" description="Basic and acidic residues" evidence="7">
    <location>
        <begin position="18"/>
        <end position="47"/>
    </location>
</feature>
<evidence type="ECO:0000256" key="6">
    <source>
        <dbReference type="SAM" id="Coils"/>
    </source>
</evidence>
<evidence type="ECO:0000256" key="7">
    <source>
        <dbReference type="SAM" id="MobiDB-lite"/>
    </source>
</evidence>
<name>A0AAE1KKA1_PETCI</name>
<dbReference type="PROSITE" id="PS50103">
    <property type="entry name" value="ZF_C3H1"/>
    <property type="match status" value="1"/>
</dbReference>
<evidence type="ECO:0000256" key="3">
    <source>
        <dbReference type="ARBA" id="ARBA00022771"/>
    </source>
</evidence>
<dbReference type="AlphaFoldDB" id="A0AAE1KKA1"/>
<dbReference type="GO" id="GO:0003723">
    <property type="term" value="F:RNA binding"/>
    <property type="evidence" value="ECO:0007669"/>
    <property type="project" value="TreeGrafter"/>
</dbReference>
<feature type="region of interest" description="Disordered" evidence="7">
    <location>
        <begin position="1"/>
        <end position="108"/>
    </location>
</feature>
<comment type="caution">
    <text evidence="9">The sequence shown here is derived from an EMBL/GenBank/DDBJ whole genome shotgun (WGS) entry which is preliminary data.</text>
</comment>
<keyword evidence="6" id="KW-0175">Coiled coil</keyword>
<feature type="domain" description="C3H1-type" evidence="8">
    <location>
        <begin position="120"/>
        <end position="147"/>
    </location>
</feature>
<dbReference type="EMBL" id="JAWQEG010002050">
    <property type="protein sequence ID" value="KAK3874822.1"/>
    <property type="molecule type" value="Genomic_DNA"/>
</dbReference>
<feature type="compositionally biased region" description="Basic and acidic residues" evidence="7">
    <location>
        <begin position="73"/>
        <end position="97"/>
    </location>
</feature>
<dbReference type="GO" id="GO:0043484">
    <property type="term" value="P:regulation of RNA splicing"/>
    <property type="evidence" value="ECO:0007669"/>
    <property type="project" value="TreeGrafter"/>
</dbReference>